<accession>A0A6N4SSE9</accession>
<evidence type="ECO:0000256" key="1">
    <source>
        <dbReference type="PROSITE-ProRule" id="PRU00339"/>
    </source>
</evidence>
<protein>
    <submittedName>
        <fullName evidence="2">TPR repeat-containing protein</fullName>
    </submittedName>
</protein>
<organism evidence="2 3">
    <name type="scientific">Cytophaga hutchinsonii (strain ATCC 33406 / DSM 1761 / CIP 103989 / NBRC 15051 / NCIMB 9469 / D465)</name>
    <dbReference type="NCBI Taxonomy" id="269798"/>
    <lineage>
        <taxon>Bacteria</taxon>
        <taxon>Pseudomonadati</taxon>
        <taxon>Bacteroidota</taxon>
        <taxon>Cytophagia</taxon>
        <taxon>Cytophagales</taxon>
        <taxon>Cytophagaceae</taxon>
        <taxon>Cytophaga</taxon>
    </lineage>
</organism>
<name>A0A6N4SSE9_CYTH3</name>
<feature type="repeat" description="TPR" evidence="1">
    <location>
        <begin position="194"/>
        <end position="227"/>
    </location>
</feature>
<dbReference type="KEGG" id="chu:CHU_2012"/>
<gene>
    <name evidence="2" type="ordered locus">CHU_2012</name>
</gene>
<dbReference type="PANTHER" id="PTHR12558:SF13">
    <property type="entry name" value="CELL DIVISION CYCLE PROTEIN 27 HOMOLOG"/>
    <property type="match status" value="1"/>
</dbReference>
<reference evidence="2 3" key="1">
    <citation type="journal article" date="2007" name="Appl. Environ. Microbiol.">
        <title>Genome sequence of the cellulolytic gliding bacterium Cytophaga hutchinsonii.</title>
        <authorList>
            <person name="Xie G."/>
            <person name="Bruce D.C."/>
            <person name="Challacombe J.F."/>
            <person name="Chertkov O."/>
            <person name="Detter J.C."/>
            <person name="Gilna P."/>
            <person name="Han C.S."/>
            <person name="Lucas S."/>
            <person name="Misra M."/>
            <person name="Myers G.L."/>
            <person name="Richardson P."/>
            <person name="Tapia R."/>
            <person name="Thayer N."/>
            <person name="Thompson L.S."/>
            <person name="Brettin T.S."/>
            <person name="Henrissat B."/>
            <person name="Wilson D.B."/>
            <person name="McBride M.J."/>
        </authorList>
    </citation>
    <scope>NUCLEOTIDE SEQUENCE [LARGE SCALE GENOMIC DNA]</scope>
    <source>
        <strain evidence="3">ATCC 33406 / DSM 1761 / CIP 103989 / NBRC 15051 / NCIMB 9469 / D465</strain>
    </source>
</reference>
<dbReference type="Proteomes" id="UP000001822">
    <property type="component" value="Chromosome"/>
</dbReference>
<dbReference type="SUPFAM" id="SSF48452">
    <property type="entry name" value="TPR-like"/>
    <property type="match status" value="3"/>
</dbReference>
<dbReference type="SMART" id="SM00028">
    <property type="entry name" value="TPR"/>
    <property type="match status" value="7"/>
</dbReference>
<evidence type="ECO:0000313" key="3">
    <source>
        <dbReference type="Proteomes" id="UP000001822"/>
    </source>
</evidence>
<dbReference type="InterPro" id="IPR011990">
    <property type="entry name" value="TPR-like_helical_dom_sf"/>
</dbReference>
<feature type="repeat" description="TPR" evidence="1">
    <location>
        <begin position="367"/>
        <end position="400"/>
    </location>
</feature>
<dbReference type="PANTHER" id="PTHR12558">
    <property type="entry name" value="CELL DIVISION CYCLE 16,23,27"/>
    <property type="match status" value="1"/>
</dbReference>
<sequence length="489" mass="56425">MYNSATVIYQNLLKSTPKKASEYYYYLGDICWRKEKTDSAKYYFMEGIKTDETYAMNYVGIGIITMKSNATEGQRSFDKALQMTSQKNSQVLNAIGEYYILEADKAELPKGIALLKKSTEIDAKNAMSWILLGDAYGKQAEGSKQAESYGKAANLFHSVPLLKMKYGKMYAAARNKDLSIKYYNEGLAADPTYGPIYRELGDLYNRFRQYDLAIQNYKKYLTYIDSNDDVEFRYADFLFKNNNYAEAIEVFNKLEAKKYNSPYIYNRRAVCYYELAKYDLAQKDIETYFSKVNATKAKSADFEYYGKILMKKGQDSLAIQQYQAAVDRDTTRLDMYGQIGSYFYNKGNFPLAIQYMSKQIRPTTTDPKVFYELGQAYYYNKEYVKADSSFVKVLELKPNIYIGYLWRARANAAQDPDTKQGLAKPYYEKLIEVCAPGGAKYKDELIEANEYIAYYYTINRDKVKADAAWKNILALDPTNKKAIDGLKMK</sequence>
<dbReference type="EMBL" id="CP000383">
    <property type="protein sequence ID" value="ABG59278.1"/>
    <property type="molecule type" value="Genomic_DNA"/>
</dbReference>
<dbReference type="PROSITE" id="PS50005">
    <property type="entry name" value="TPR"/>
    <property type="match status" value="2"/>
</dbReference>
<dbReference type="InterPro" id="IPR019734">
    <property type="entry name" value="TPR_rpt"/>
</dbReference>
<evidence type="ECO:0000313" key="2">
    <source>
        <dbReference type="EMBL" id="ABG59278.1"/>
    </source>
</evidence>
<keyword evidence="1" id="KW-0802">TPR repeat</keyword>
<dbReference type="AlphaFoldDB" id="A0A6N4SSE9"/>
<dbReference type="Pfam" id="PF13181">
    <property type="entry name" value="TPR_8"/>
    <property type="match status" value="2"/>
</dbReference>
<dbReference type="Pfam" id="PF14559">
    <property type="entry name" value="TPR_19"/>
    <property type="match status" value="1"/>
</dbReference>
<proteinExistence type="predicted"/>
<keyword evidence="3" id="KW-1185">Reference proteome</keyword>
<dbReference type="Gene3D" id="1.25.40.10">
    <property type="entry name" value="Tetratricopeptide repeat domain"/>
    <property type="match status" value="3"/>
</dbReference>